<proteinExistence type="predicted"/>
<protein>
    <submittedName>
        <fullName evidence="1">Uncharacterized protein</fullName>
    </submittedName>
</protein>
<evidence type="ECO:0000313" key="1">
    <source>
        <dbReference type="EMBL" id="RNB78390.1"/>
    </source>
</evidence>
<evidence type="ECO:0000313" key="2">
    <source>
        <dbReference type="Proteomes" id="UP000281915"/>
    </source>
</evidence>
<accession>A0A3M8CRJ5</accession>
<sequence>MSRYTFIASSDPLAEIDLSGFIKLKAKDIKTMNPQPKGPIPWEELDDEAEVLYAEKESDLGGLQIGRCENPPYDLDFYIQLPYIYWLEGNFDERWTNQFMEYAKTKIPDGQPVELWSIWFGDGIQEIAHKQLERGQIDGRDLQRLATENLCIHLR</sequence>
<comment type="caution">
    <text evidence="1">The sequence shown here is derived from an EMBL/GenBank/DDBJ whole genome shotgun (WGS) entry which is preliminary data.</text>
</comment>
<organism evidence="1 2">
    <name type="scientific">Brevibacillus panacihumi</name>
    <dbReference type="NCBI Taxonomy" id="497735"/>
    <lineage>
        <taxon>Bacteria</taxon>
        <taxon>Bacillati</taxon>
        <taxon>Bacillota</taxon>
        <taxon>Bacilli</taxon>
        <taxon>Bacillales</taxon>
        <taxon>Paenibacillaceae</taxon>
        <taxon>Brevibacillus</taxon>
    </lineage>
</organism>
<dbReference type="AlphaFoldDB" id="A0A3M8CRJ5"/>
<dbReference type="Proteomes" id="UP000281915">
    <property type="component" value="Unassembled WGS sequence"/>
</dbReference>
<dbReference type="RefSeq" id="WP_122913442.1">
    <property type="nucleotide sequence ID" value="NZ_RHHT01000025.1"/>
</dbReference>
<name>A0A3M8CRJ5_9BACL</name>
<dbReference type="EMBL" id="RHHT01000025">
    <property type="protein sequence ID" value="RNB78390.1"/>
    <property type="molecule type" value="Genomic_DNA"/>
</dbReference>
<reference evidence="1 2" key="1">
    <citation type="submission" date="2018-10" db="EMBL/GenBank/DDBJ databases">
        <title>Phylogenomics of Brevibacillus.</title>
        <authorList>
            <person name="Dunlap C."/>
        </authorList>
    </citation>
    <scope>NUCLEOTIDE SEQUENCE [LARGE SCALE GENOMIC DNA]</scope>
    <source>
        <strain evidence="1 2">JCM 15085</strain>
    </source>
</reference>
<gene>
    <name evidence="1" type="ORF">EDM58_11340</name>
</gene>